<name>A0A6I8T2E2_XENTR</name>
<evidence type="ECO:0000256" key="1">
    <source>
        <dbReference type="ARBA" id="ARBA00023157"/>
    </source>
</evidence>
<evidence type="ECO:0000313" key="4">
    <source>
        <dbReference type="Ensembl" id="ENSXETP00000101047"/>
    </source>
</evidence>
<protein>
    <recommendedName>
        <fullName evidence="3">C-type lectin domain-containing protein</fullName>
    </recommendedName>
</protein>
<dbReference type="InterPro" id="IPR001304">
    <property type="entry name" value="C-type_lectin-like"/>
</dbReference>
<sequence>MNRGKYQSQAEDNIYEDGGVTEPAEPAVRIEIFGKQKEENTFSKYSVITSQLKEADRVMFDTLSQVTYLNETLDRVTFDALAQITNLNETLGEYSFNQEARIKSISKDLEQSCRRCPSGWRMVNSFCYYFSTDEQTWEEAKNSCARANALLVIEENAMDMRGLMPFTDWRVHWIGLSRAASGVNKWKWINGVDLTYTYWIQGEPNNAQNKENCVEIRKERWNDNVCNVKNRYVCKISQQYC</sequence>
<feature type="compositionally biased region" description="Polar residues" evidence="2">
    <location>
        <begin position="1"/>
        <end position="11"/>
    </location>
</feature>
<accession>A0A6I8T2E2</accession>
<feature type="domain" description="C-type lectin" evidence="3">
    <location>
        <begin position="123"/>
        <end position="235"/>
    </location>
</feature>
<proteinExistence type="predicted"/>
<dbReference type="SUPFAM" id="SSF56436">
    <property type="entry name" value="C-type lectin-like"/>
    <property type="match status" value="1"/>
</dbReference>
<dbReference type="Ensembl" id="ENSXETT00000080982">
    <property type="protein sequence ID" value="ENSXETP00000101047"/>
    <property type="gene ID" value="ENSXETG00000035088"/>
</dbReference>
<keyword evidence="1" id="KW-1015">Disulfide bond</keyword>
<dbReference type="AlphaFoldDB" id="A0A6I8T2E2"/>
<dbReference type="InterPro" id="IPR016186">
    <property type="entry name" value="C-type_lectin-like/link_sf"/>
</dbReference>
<reference evidence="4" key="2">
    <citation type="submission" date="2020-05" db="UniProtKB">
        <authorList>
            <consortium name="Ensembl"/>
        </authorList>
    </citation>
    <scope>IDENTIFICATION</scope>
</reference>
<dbReference type="PROSITE" id="PS00615">
    <property type="entry name" value="C_TYPE_LECTIN_1"/>
    <property type="match status" value="1"/>
</dbReference>
<dbReference type="InterPro" id="IPR018378">
    <property type="entry name" value="C-type_lectin_CS"/>
</dbReference>
<dbReference type="GeneTree" id="ENSGT00940000162906"/>
<dbReference type="Pfam" id="PF00059">
    <property type="entry name" value="Lectin_C"/>
    <property type="match status" value="1"/>
</dbReference>
<dbReference type="PRINTS" id="PR01504">
    <property type="entry name" value="PNCREATITSAP"/>
</dbReference>
<dbReference type="Bgee" id="ENSXETG00000035088">
    <property type="expression patterns" value="Expressed in liver and 1 other cell type or tissue"/>
</dbReference>
<dbReference type="PROSITE" id="PS50041">
    <property type="entry name" value="C_TYPE_LECTIN_2"/>
    <property type="match status" value="1"/>
</dbReference>
<dbReference type="InterPro" id="IPR050111">
    <property type="entry name" value="C-type_lectin/snaclec_domain"/>
</dbReference>
<dbReference type="PANTHER" id="PTHR22803">
    <property type="entry name" value="MANNOSE, PHOSPHOLIPASE, LECTIN RECEPTOR RELATED"/>
    <property type="match status" value="1"/>
</dbReference>
<reference evidence="4" key="1">
    <citation type="journal article" date="2010" name="Science">
        <title>The genome of the Western clawed frog Xenopus tropicalis.</title>
        <authorList>
            <person name="Hellsten U."/>
            <person name="Harland R.M."/>
            <person name="Gilchrist M.J."/>
            <person name="Hendrix D."/>
            <person name="Jurka J."/>
            <person name="Kapitonov V."/>
            <person name="Ovcharenko I."/>
            <person name="Putnam N.H."/>
            <person name="Shu S."/>
            <person name="Taher L."/>
            <person name="Blitz I.L."/>
            <person name="Blumberg B."/>
            <person name="Dichmann D.S."/>
            <person name="Dubchak I."/>
            <person name="Amaya E."/>
            <person name="Detter J.C."/>
            <person name="Fletcher R."/>
            <person name="Gerhard D.S."/>
            <person name="Goodstein D."/>
            <person name="Graves T."/>
            <person name="Grigoriev I.V."/>
            <person name="Grimwood J."/>
            <person name="Kawashima T."/>
            <person name="Lindquist E."/>
            <person name="Lucas S.M."/>
            <person name="Mead P.E."/>
            <person name="Mitros T."/>
            <person name="Ogino H."/>
            <person name="Ohta Y."/>
            <person name="Poliakov A.V."/>
            <person name="Pollet N."/>
            <person name="Robert J."/>
            <person name="Salamov A."/>
            <person name="Sater A.K."/>
            <person name="Schmutz J."/>
            <person name="Terry A."/>
            <person name="Vize P.D."/>
            <person name="Warren W.C."/>
            <person name="Wells D."/>
            <person name="Wills A."/>
            <person name="Wilson R.K."/>
            <person name="Zimmerman L.B."/>
            <person name="Zorn A.M."/>
            <person name="Grainger R."/>
            <person name="Grammer T."/>
            <person name="Khokha M.K."/>
            <person name="Richardson P.M."/>
            <person name="Rokhsar D.S."/>
        </authorList>
    </citation>
    <scope>NUCLEOTIDE SEQUENCE [LARGE SCALE GENOMIC DNA]</scope>
    <source>
        <strain evidence="4">Nigerian</strain>
    </source>
</reference>
<evidence type="ECO:0000256" key="2">
    <source>
        <dbReference type="SAM" id="MobiDB-lite"/>
    </source>
</evidence>
<dbReference type="SMART" id="SM00034">
    <property type="entry name" value="CLECT"/>
    <property type="match status" value="1"/>
</dbReference>
<dbReference type="InterPro" id="IPR016187">
    <property type="entry name" value="CTDL_fold"/>
</dbReference>
<dbReference type="Gene3D" id="3.10.100.10">
    <property type="entry name" value="Mannose-Binding Protein A, subunit A"/>
    <property type="match status" value="1"/>
</dbReference>
<feature type="region of interest" description="Disordered" evidence="2">
    <location>
        <begin position="1"/>
        <end position="21"/>
    </location>
</feature>
<evidence type="ECO:0000259" key="3">
    <source>
        <dbReference type="PROSITE" id="PS50041"/>
    </source>
</evidence>
<organism evidence="4">
    <name type="scientific">Xenopus tropicalis</name>
    <name type="common">Western clawed frog</name>
    <name type="synonym">Silurana tropicalis</name>
    <dbReference type="NCBI Taxonomy" id="8364"/>
    <lineage>
        <taxon>Eukaryota</taxon>
        <taxon>Metazoa</taxon>
        <taxon>Chordata</taxon>
        <taxon>Craniata</taxon>
        <taxon>Vertebrata</taxon>
        <taxon>Euteleostomi</taxon>
        <taxon>Amphibia</taxon>
        <taxon>Batrachia</taxon>
        <taxon>Anura</taxon>
        <taxon>Pipoidea</taxon>
        <taxon>Pipidae</taxon>
        <taxon>Xenopodinae</taxon>
        <taxon>Xenopus</taxon>
        <taxon>Silurana</taxon>
    </lineage>
</organism>
<dbReference type="InParanoid" id="A0A6I8T2E2"/>